<dbReference type="EMBL" id="AWUE01020823">
    <property type="protein sequence ID" value="OMO65594.1"/>
    <property type="molecule type" value="Genomic_DNA"/>
</dbReference>
<sequence>MAKEICKASEFATVGWTGELIRNAQGKWAVGFTINIRMGIRQGLNG</sequence>
<keyword evidence="2" id="KW-1185">Reference proteome</keyword>
<evidence type="ECO:0000313" key="2">
    <source>
        <dbReference type="Proteomes" id="UP000187203"/>
    </source>
</evidence>
<evidence type="ECO:0000313" key="1">
    <source>
        <dbReference type="EMBL" id="OMO65594.1"/>
    </source>
</evidence>
<dbReference type="AlphaFoldDB" id="A0A1R3H5I0"/>
<gene>
    <name evidence="1" type="ORF">COLO4_31131</name>
</gene>
<protein>
    <submittedName>
        <fullName evidence="1">Uncharacterized protein</fullName>
    </submittedName>
</protein>
<reference evidence="2" key="1">
    <citation type="submission" date="2013-09" db="EMBL/GenBank/DDBJ databases">
        <title>Corchorus olitorius genome sequencing.</title>
        <authorList>
            <person name="Alam M."/>
            <person name="Haque M.S."/>
            <person name="Islam M.S."/>
            <person name="Emdad E.M."/>
            <person name="Islam M.M."/>
            <person name="Ahmed B."/>
            <person name="Halim A."/>
            <person name="Hossen Q.M.M."/>
            <person name="Hossain M.Z."/>
            <person name="Ahmed R."/>
            <person name="Khan M.M."/>
            <person name="Islam R."/>
            <person name="Rashid M.M."/>
            <person name="Khan S.A."/>
            <person name="Rahman M.S."/>
            <person name="Alam M."/>
            <person name="Yahiya A.S."/>
            <person name="Khan M.S."/>
            <person name="Azam M.S."/>
            <person name="Haque T."/>
            <person name="Lashkar M.Z.H."/>
            <person name="Akhand A.I."/>
            <person name="Morshed G."/>
            <person name="Roy S."/>
            <person name="Uddin K.S."/>
            <person name="Rabeya T."/>
            <person name="Hossain A.S."/>
            <person name="Chowdhury A."/>
            <person name="Snigdha A.R."/>
            <person name="Mortoza M.S."/>
            <person name="Matin S.A."/>
            <person name="Hoque S.M.E."/>
            <person name="Islam M.K."/>
            <person name="Roy D.K."/>
            <person name="Haider R."/>
            <person name="Moosa M.M."/>
            <person name="Elias S.M."/>
            <person name="Hasan A.M."/>
            <person name="Jahan S."/>
            <person name="Shafiuddin M."/>
            <person name="Mahmood N."/>
            <person name="Shommy N.S."/>
        </authorList>
    </citation>
    <scope>NUCLEOTIDE SEQUENCE [LARGE SCALE GENOMIC DNA]</scope>
    <source>
        <strain evidence="2">cv. O-4</strain>
    </source>
</reference>
<comment type="caution">
    <text evidence="1">The sequence shown here is derived from an EMBL/GenBank/DDBJ whole genome shotgun (WGS) entry which is preliminary data.</text>
</comment>
<dbReference type="Proteomes" id="UP000187203">
    <property type="component" value="Unassembled WGS sequence"/>
</dbReference>
<name>A0A1R3H5I0_9ROSI</name>
<organism evidence="1 2">
    <name type="scientific">Corchorus olitorius</name>
    <dbReference type="NCBI Taxonomy" id="93759"/>
    <lineage>
        <taxon>Eukaryota</taxon>
        <taxon>Viridiplantae</taxon>
        <taxon>Streptophyta</taxon>
        <taxon>Embryophyta</taxon>
        <taxon>Tracheophyta</taxon>
        <taxon>Spermatophyta</taxon>
        <taxon>Magnoliopsida</taxon>
        <taxon>eudicotyledons</taxon>
        <taxon>Gunneridae</taxon>
        <taxon>Pentapetalae</taxon>
        <taxon>rosids</taxon>
        <taxon>malvids</taxon>
        <taxon>Malvales</taxon>
        <taxon>Malvaceae</taxon>
        <taxon>Grewioideae</taxon>
        <taxon>Apeibeae</taxon>
        <taxon>Corchorus</taxon>
    </lineage>
</organism>
<proteinExistence type="predicted"/>
<accession>A0A1R3H5I0</accession>